<evidence type="ECO:0000313" key="1">
    <source>
        <dbReference type="EMBL" id="MBK1875545.1"/>
    </source>
</evidence>
<comment type="caution">
    <text evidence="1">The sequence shown here is derived from an EMBL/GenBank/DDBJ whole genome shotgun (WGS) entry which is preliminary data.</text>
</comment>
<reference evidence="1" key="1">
    <citation type="submission" date="2021-01" db="EMBL/GenBank/DDBJ databases">
        <title>Modified the classification status of verrucomicrobia.</title>
        <authorList>
            <person name="Feng X."/>
        </authorList>
    </citation>
    <scope>NUCLEOTIDE SEQUENCE</scope>
    <source>
        <strain evidence="1">KCTC 13126</strain>
    </source>
</reference>
<organism evidence="1 2">
    <name type="scientific">Pelagicoccus mobilis</name>
    <dbReference type="NCBI Taxonomy" id="415221"/>
    <lineage>
        <taxon>Bacteria</taxon>
        <taxon>Pseudomonadati</taxon>
        <taxon>Verrucomicrobiota</taxon>
        <taxon>Opitutia</taxon>
        <taxon>Puniceicoccales</taxon>
        <taxon>Pelagicoccaceae</taxon>
        <taxon>Pelagicoccus</taxon>
    </lineage>
</organism>
<gene>
    <name evidence="1" type="ORF">JIN87_01630</name>
</gene>
<protein>
    <recommendedName>
        <fullName evidence="3">TonB C-terminal domain-containing protein</fullName>
    </recommendedName>
</protein>
<dbReference type="Proteomes" id="UP000617628">
    <property type="component" value="Unassembled WGS sequence"/>
</dbReference>
<sequence>MKYFAWKFVGGWSLLLSVVAALAGSGSLWGQAQVLVEYDGEMLPVVSMDGATPEVIVNRQRVKVSDGRLRVESAAAFTDGAIEVLSRRALMGQDYGSAIGGFFFRFEAMVEAERDFEDCFVLFVVSPEKGDPSYIIREIPDINKTGSERIAVTLPVNPGFGGGKFAYRVFSKGEEILRREADDPISVAKMGETSGGAQPMASGFRRSRPAADAAVGEPAKVVKERLLSFPEELLGRVSGGYATAVYSIDERGKVMELLDLKLDNAAFAPEILKTLLGTKYKAGRYDGKPLVTTVKQSFFFNEFAPFAEAMEMVPYPKIADRDAVSLYAPVPEIAVEGVSEVKLEVVVNELGLVKQSGVLEAADESVGQAVNQKAKSWVFLPAVVDGYPAEQRLEVPVAVGIKE</sequence>
<evidence type="ECO:0008006" key="3">
    <source>
        <dbReference type="Google" id="ProtNLM"/>
    </source>
</evidence>
<dbReference type="AlphaFoldDB" id="A0A934RQB1"/>
<proteinExistence type="predicted"/>
<dbReference type="RefSeq" id="WP_200353761.1">
    <property type="nucleotide sequence ID" value="NZ_JAENIL010000002.1"/>
</dbReference>
<keyword evidence="2" id="KW-1185">Reference proteome</keyword>
<name>A0A934RQB1_9BACT</name>
<accession>A0A934RQB1</accession>
<dbReference type="SUPFAM" id="SSF74653">
    <property type="entry name" value="TolA/TonB C-terminal domain"/>
    <property type="match status" value="1"/>
</dbReference>
<dbReference type="EMBL" id="JAENIL010000002">
    <property type="protein sequence ID" value="MBK1875545.1"/>
    <property type="molecule type" value="Genomic_DNA"/>
</dbReference>
<evidence type="ECO:0000313" key="2">
    <source>
        <dbReference type="Proteomes" id="UP000617628"/>
    </source>
</evidence>